<feature type="domain" description="Peptidase C1A papain C-terminal" evidence="9">
    <location>
        <begin position="1806"/>
        <end position="2031"/>
    </location>
</feature>
<dbReference type="PROSITE" id="PS00639">
    <property type="entry name" value="THIOL_PROTEASE_HIS"/>
    <property type="match status" value="1"/>
</dbReference>
<keyword evidence="7" id="KW-1015">Disulfide bond</keyword>
<dbReference type="GO" id="GO:0004197">
    <property type="term" value="F:cysteine-type endopeptidase activity"/>
    <property type="evidence" value="ECO:0007669"/>
    <property type="project" value="InterPro"/>
</dbReference>
<dbReference type="FunFam" id="3.90.70.10:FF:000031">
    <property type="entry name" value="Cathepsin B"/>
    <property type="match status" value="5"/>
</dbReference>
<dbReference type="SUPFAM" id="SSF103473">
    <property type="entry name" value="MFS general substrate transporter"/>
    <property type="match status" value="1"/>
</dbReference>
<protein>
    <recommendedName>
        <fullName evidence="9">Peptidase C1A papain C-terminal domain-containing protein</fullName>
    </recommendedName>
</protein>
<reference evidence="10" key="2">
    <citation type="submission" date="2021-08" db="EMBL/GenBank/DDBJ databases">
        <authorList>
            <person name="Eriksson T."/>
        </authorList>
    </citation>
    <scope>NUCLEOTIDE SEQUENCE</scope>
    <source>
        <strain evidence="10">Stoneville</strain>
        <tissue evidence="10">Whole head</tissue>
    </source>
</reference>
<feature type="domain" description="Peptidase C1A papain C-terminal" evidence="9">
    <location>
        <begin position="1489"/>
        <end position="1746"/>
    </location>
</feature>
<dbReference type="InterPro" id="IPR011701">
    <property type="entry name" value="MFS"/>
</dbReference>
<accession>A0A8J6HHL8</accession>
<dbReference type="InterPro" id="IPR038765">
    <property type="entry name" value="Papain-like_cys_pep_sf"/>
</dbReference>
<dbReference type="InterPro" id="IPR025660">
    <property type="entry name" value="Pept_his_AS"/>
</dbReference>
<dbReference type="InterPro" id="IPR036259">
    <property type="entry name" value="MFS_trans_sf"/>
</dbReference>
<dbReference type="GO" id="GO:0022857">
    <property type="term" value="F:transmembrane transporter activity"/>
    <property type="evidence" value="ECO:0007669"/>
    <property type="project" value="InterPro"/>
</dbReference>
<organism evidence="10 11">
    <name type="scientific">Tenebrio molitor</name>
    <name type="common">Yellow mealworm beetle</name>
    <dbReference type="NCBI Taxonomy" id="7067"/>
    <lineage>
        <taxon>Eukaryota</taxon>
        <taxon>Metazoa</taxon>
        <taxon>Ecdysozoa</taxon>
        <taxon>Arthropoda</taxon>
        <taxon>Hexapoda</taxon>
        <taxon>Insecta</taxon>
        <taxon>Pterygota</taxon>
        <taxon>Neoptera</taxon>
        <taxon>Endopterygota</taxon>
        <taxon>Coleoptera</taxon>
        <taxon>Polyphaga</taxon>
        <taxon>Cucujiformia</taxon>
        <taxon>Tenebrionidae</taxon>
        <taxon>Tenebrio</taxon>
    </lineage>
</organism>
<keyword evidence="4" id="KW-0378">Hydrolase</keyword>
<dbReference type="Pfam" id="PF07690">
    <property type="entry name" value="MFS_1"/>
    <property type="match status" value="1"/>
</dbReference>
<feature type="domain" description="Peptidase C1A papain C-terminal" evidence="9">
    <location>
        <begin position="839"/>
        <end position="1080"/>
    </location>
</feature>
<dbReference type="Proteomes" id="UP000719412">
    <property type="component" value="Unassembled WGS sequence"/>
</dbReference>
<evidence type="ECO:0000259" key="9">
    <source>
        <dbReference type="SMART" id="SM00645"/>
    </source>
</evidence>
<evidence type="ECO:0000256" key="8">
    <source>
        <dbReference type="SAM" id="Phobius"/>
    </source>
</evidence>
<evidence type="ECO:0000256" key="5">
    <source>
        <dbReference type="ARBA" id="ARBA00022807"/>
    </source>
</evidence>
<keyword evidence="8" id="KW-0812">Transmembrane</keyword>
<dbReference type="InterPro" id="IPR013128">
    <property type="entry name" value="Peptidase_C1A"/>
</dbReference>
<dbReference type="Gene3D" id="3.90.70.10">
    <property type="entry name" value="Cysteine proteinases"/>
    <property type="match status" value="9"/>
</dbReference>
<feature type="domain" description="Peptidase C1A papain C-terminal" evidence="9">
    <location>
        <begin position="1166"/>
        <end position="1408"/>
    </location>
</feature>
<keyword evidence="8" id="KW-0472">Membrane</keyword>
<feature type="domain" description="Peptidase C1A papain C-terminal" evidence="9">
    <location>
        <begin position="515"/>
        <end position="752"/>
    </location>
</feature>
<keyword evidence="2" id="KW-0645">Protease</keyword>
<comment type="caution">
    <text evidence="10">The sequence shown here is derived from an EMBL/GenBank/DDBJ whole genome shotgun (WGS) entry which is preliminary data.</text>
</comment>
<comment type="similarity">
    <text evidence="1">Belongs to the peptidase C1 family.</text>
</comment>
<dbReference type="Pfam" id="PF08127">
    <property type="entry name" value="Propeptide_C1"/>
    <property type="match status" value="2"/>
</dbReference>
<dbReference type="InterPro" id="IPR000668">
    <property type="entry name" value="Peptidase_C1A_C"/>
</dbReference>
<keyword evidence="3" id="KW-0732">Signal</keyword>
<dbReference type="PANTHER" id="PTHR12411">
    <property type="entry name" value="CYSTEINE PROTEASE FAMILY C1-RELATED"/>
    <property type="match status" value="1"/>
</dbReference>
<dbReference type="SMART" id="SM00645">
    <property type="entry name" value="Pept_C1"/>
    <property type="match status" value="7"/>
</dbReference>
<evidence type="ECO:0000256" key="1">
    <source>
        <dbReference type="ARBA" id="ARBA00008455"/>
    </source>
</evidence>
<name>A0A8J6HHL8_TENMO</name>
<evidence type="ECO:0000256" key="6">
    <source>
        <dbReference type="ARBA" id="ARBA00023145"/>
    </source>
</evidence>
<keyword evidence="5" id="KW-0788">Thiol protease</keyword>
<gene>
    <name evidence="10" type="ORF">GEV33_008992</name>
</gene>
<feature type="transmembrane region" description="Helical" evidence="8">
    <location>
        <begin position="135"/>
        <end position="157"/>
    </location>
</feature>
<keyword evidence="11" id="KW-1185">Reference proteome</keyword>
<dbReference type="Gene3D" id="1.20.1250.20">
    <property type="entry name" value="MFS general substrate transporter like domains"/>
    <property type="match status" value="1"/>
</dbReference>
<evidence type="ECO:0000256" key="3">
    <source>
        <dbReference type="ARBA" id="ARBA00022729"/>
    </source>
</evidence>
<dbReference type="EMBL" id="JABDTM020024933">
    <property type="protein sequence ID" value="KAH0813798.1"/>
    <property type="molecule type" value="Genomic_DNA"/>
</dbReference>
<dbReference type="GO" id="GO:0006508">
    <property type="term" value="P:proteolysis"/>
    <property type="evidence" value="ECO:0007669"/>
    <property type="project" value="UniProtKB-KW"/>
</dbReference>
<sequence>MFANFTKDNRTDDDCMHLKDTRRPVSAFNKINMKKYHWNKKNYIDLNTFFYLGYGLSHLPSGIVSDNYGAKHVIEASLLFMALASMFTPFLIVQTEGSPTVVTIIRFFSGLCEGTLMPGAVSMKRKSNLNSHRQLWLEYSAFFLTVAIGNCMFFQFVQENMLANLMVVVLMYILPQTMEVASDLISDEFVASINNMSTTWTAGAGINFPYMMLTNYETLSGTESWMNSDENISTMHHRRRYFDTIPDFFDARSKWPFCKDIINTVEHQGNCTSSSWAFASASVMSDRMCIESKGKIKVHLSAEDMLSCCEECRKTGNGCSGGNILKTWKLWVRDGIVTGGYYGLNIVKIPVYSVYAPVKGPKFGLHSVKILGWGTEDGTPYWLVANSWGRHWGNGGLFKYVRGVNAEEIERAIVAGRIDAKISPQENSNVRMNAILWMLLLAPVPLMAQPADALSDDFIAFINKKDSIWTAGRNFPKNTTTADLKRLVGDKEAISYDTSSVKILHHDSHYFDKILPDSFDVRDRWPNCSDVISIIRNQGNCDGSWAFAPVSVMTDRTCIETEGQIKFLFSPEDIMTCCKRCKYGDDGCSGGRSLQVWNHWIINGVVSGGDYNSKDGCKPYNESWSPKCNFNCTNSKYGTSYDDDKRFGRSFYRIDEDVYQIESELMMHGSVIAIFTVYSDFFSYQKGVYRHLAGQYVGNYVVRILGWGFDDGVPYWLCANSWGKDWGKLGGFFKVLKGGNECGIESKVMTARVTRRISARENNKVKIVLKNMTDKLDERRRNGLISWFPKSDVSDSGYEKYLDQLKSYIDFRNELTEQLSATVELPLTLNYKSVSTDNIPKSFDVRDFWPYCKHFTDSIENEGNCFSSHAISVASTLNDRLCIATKGQEDFLYSAEDILTCCKACKAENTCRHNGSQYRTWKFWMDEGIVSGAFGESNEGCLPFFPSKQFNTPISCHKNCTNPNYKTPYEEDKYEGAIFYRLKKNEIQIQTEIMAYGPVTSQLELYPDLLVYSKGVYENQFGNEIGHCVIKIIGWGVEDKLPFWLVANTWGRKWGDLNGFFKILRGDDHLGIETNVMAGRRSSVLAAREELLANSAGKIQTEVSHITSKEFIEAINDKKSTWTARSNFQKNITDDLLSGIIQTKETFYTDDENGVLNYQTQYFPNISENFDARQEWPECEKIISFIRNQGLCSTSWAAAPASVMSDRICIATEGRLQRHVSTEDIITCCSSCKTFSSGCGDGVHHEVWEFWIEEGIVSGGMYNSKEGCKPDSHSTFVDHQVPTCDKKCSNHKYEFTYQDDLLLGAITYKVPSNQKQIQIEIMNHGPVSAVMNVYEDFFNYAEGVYQHIDGEYKGTHVVKLMGWGVEKEQKYWLATNTWGRYWGKLHGTFKILRGQGHCKIESEMFCFRNYMIHLLFLFVLFALPISITAELEDEFIQAINKRKLTWTARHNFAKNVSKDDLKKLVGTRSDFYTSDENPVLTHRVNMSSIPKYFDSRNHWHWCRDVISHVRSQGFCSIAWATAPASAMSDRTCIESGGRVKKSYSAEDIMTCCLECKIDLNPCHGGWHHKAWNFWVKKGVASGGDYGSKEGCKPNSEVAYHHGPPTCEHKCSNDHYQIPYDEDEEYGRFTYKLSEDERQIRAEILSHGPVTSVMDVYEDFFSYEGGVSVLDQNGKCLILSAGVYQHFYGKYVGTHVVKIFGWGEEQGEKYWLAANSWGPSWGNSNGTFKITRGAQECEIERELTQELDNTYELIDVVNNKKTSWSARANFPNSTTDDLKKMIRQKLGFFTKDETGTIYHKLKYYENIPKFFDAREQWPECESIISYVRDQGSCASSWAITPAAVMSDRLCIESKGKELIHISDEDLITCCKSCSDFENTCDGGMHHKVWEYWRDYGIVSGGGHDSMTGCKPTSSSTFLNGTSPHCEKRCTNPYFNATANYTQEKYFGEIIYKVPKREKQIQIEIMTQGPVAAVMAVFEDFFFYEHGVYKHVTGKFVGTHVVKILGWGEGEKDKYWLAANTWGNQWGASFTPLEDFANHLKKTLKLKEHGWISSWNFPKNVTVDVLKGLVGKNSLLRTKDTTEVLNHKFHTCESIIGVIKDQGSCDSSWAIVPASVISDRTCISSRRDKVVQLSAEDVLRCSWEFWMNEGIVSGGDYNSKEGCGSYSRSSHNGHSMNVCQRVCTNRDYGSTYNEDKRLGFLHYRLPNSEKQIQMEMMSHGPVAAVITVYKDFFFYKEDHCQGRSKGGGQVGPAHPRILLAHPRIKFKICPTPAKNHCYALDHCGIESDVRSGRNSPDLTPLFNPPDQFWYHVQYNDKYYEWDSATGDSVPKMYDRFRKRKHVEELDDLPVLKHKFGSPPDIPEFYHFSQKWDACEDVFNDKNVNEGSCDASWAILPASMLSDRLCIESNGSKTNRLSAEDILAC</sequence>
<dbReference type="SUPFAM" id="SSF54001">
    <property type="entry name" value="Cysteine proteinases"/>
    <property type="match status" value="8"/>
</dbReference>
<feature type="domain" description="Peptidase C1A papain C-terminal" evidence="9">
    <location>
        <begin position="245"/>
        <end position="417"/>
    </location>
</feature>
<keyword evidence="8" id="KW-1133">Transmembrane helix</keyword>
<proteinExistence type="inferred from homology"/>
<evidence type="ECO:0000313" key="10">
    <source>
        <dbReference type="EMBL" id="KAH0813798.1"/>
    </source>
</evidence>
<keyword evidence="6" id="KW-0865">Zymogen</keyword>
<feature type="transmembrane region" description="Helical" evidence="8">
    <location>
        <begin position="73"/>
        <end position="92"/>
    </location>
</feature>
<dbReference type="CDD" id="cd02620">
    <property type="entry name" value="Peptidase_C1A_CathepsinB"/>
    <property type="match status" value="4"/>
</dbReference>
<evidence type="ECO:0000256" key="7">
    <source>
        <dbReference type="ARBA" id="ARBA00023157"/>
    </source>
</evidence>
<evidence type="ECO:0000313" key="11">
    <source>
        <dbReference type="Proteomes" id="UP000719412"/>
    </source>
</evidence>
<feature type="domain" description="Peptidase C1A papain C-terminal" evidence="9">
    <location>
        <begin position="2079"/>
        <end position="2291"/>
    </location>
</feature>
<evidence type="ECO:0000256" key="4">
    <source>
        <dbReference type="ARBA" id="ARBA00022801"/>
    </source>
</evidence>
<evidence type="ECO:0000256" key="2">
    <source>
        <dbReference type="ARBA" id="ARBA00022670"/>
    </source>
</evidence>
<dbReference type="Pfam" id="PF00112">
    <property type="entry name" value="Peptidase_C1"/>
    <property type="match status" value="8"/>
</dbReference>
<dbReference type="InterPro" id="IPR012599">
    <property type="entry name" value="Propeptide_C1A"/>
</dbReference>
<reference evidence="10" key="1">
    <citation type="journal article" date="2020" name="J Insects Food Feed">
        <title>The yellow mealworm (Tenebrio molitor) genome: a resource for the emerging insects as food and feed industry.</title>
        <authorList>
            <person name="Eriksson T."/>
            <person name="Andere A."/>
            <person name="Kelstrup H."/>
            <person name="Emery V."/>
            <person name="Picard C."/>
        </authorList>
    </citation>
    <scope>NUCLEOTIDE SEQUENCE</scope>
    <source>
        <strain evidence="10">Stoneville</strain>
        <tissue evidence="10">Whole head</tissue>
    </source>
</reference>
<feature type="transmembrane region" description="Helical" evidence="8">
    <location>
        <begin position="104"/>
        <end position="123"/>
    </location>
</feature>